<dbReference type="EMBL" id="KE647353">
    <property type="protein sequence ID" value="EQB59909.1"/>
    <property type="molecule type" value="Genomic_DNA"/>
</dbReference>
<proteinExistence type="predicted"/>
<keyword evidence="3" id="KW-1185">Reference proteome</keyword>
<gene>
    <name evidence="2" type="ORF">NAPIS_ORF02535</name>
</gene>
<accession>T0L5X7</accession>
<feature type="compositionally biased region" description="Basic and acidic residues" evidence="1">
    <location>
        <begin position="132"/>
        <end position="144"/>
    </location>
</feature>
<dbReference type="VEuPathDB" id="MicrosporidiaDB:NAPIS_ORF02535"/>
<feature type="region of interest" description="Disordered" evidence="1">
    <location>
        <begin position="185"/>
        <end position="224"/>
    </location>
</feature>
<evidence type="ECO:0000256" key="1">
    <source>
        <dbReference type="SAM" id="MobiDB-lite"/>
    </source>
</evidence>
<evidence type="ECO:0000313" key="3">
    <source>
        <dbReference type="Proteomes" id="UP000053780"/>
    </source>
</evidence>
<evidence type="ECO:0000313" key="2">
    <source>
        <dbReference type="EMBL" id="EQB59909.1"/>
    </source>
</evidence>
<sequence>MYINFLIQDNNYEIFSDFINICLLQLNSNIKFYSVISKSNINEIFNFKFTYNIFVQVVEIYKIINVKPVFINDGFYNYVVYKMFGGIKDVFYEYSVLSVVEQSVYDKYLVVYKCSGSKECRYKNNDSKECRYENGGSSEKRNDIYENGDSNVNECGDDNNKIINEDNTNESQINNNIIDNNNYNNNNINDNNNNNINNNNNNTTNINNNNTNNYNNNNNYSNNNNNINKYQINNNNIINKIDSTHSNITYYKDNSPSSTLEIIHFIKSYINKDIYFLNTVTKKVTPHLNNKKVLFSYFVYLFINYKRSNRFVKDKILNIVSRNKWECVYEMVFEYYIFYK</sequence>
<dbReference type="HOGENOM" id="CLU_816611_0_0_1"/>
<organism evidence="2 3">
    <name type="scientific">Vairimorpha apis BRL 01</name>
    <dbReference type="NCBI Taxonomy" id="1037528"/>
    <lineage>
        <taxon>Eukaryota</taxon>
        <taxon>Fungi</taxon>
        <taxon>Fungi incertae sedis</taxon>
        <taxon>Microsporidia</taxon>
        <taxon>Nosematidae</taxon>
        <taxon>Vairimorpha</taxon>
    </lineage>
</organism>
<reference evidence="2 3" key="1">
    <citation type="journal article" date="2013" name="BMC Genomics">
        <title>Genome sequencing and comparative genomics of honey bee microsporidia, Nosema apis reveal novel insights into host-parasite interactions.</title>
        <authorList>
            <person name="Chen Yp."/>
            <person name="Pettis J.S."/>
            <person name="Zhao Y."/>
            <person name="Liu X."/>
            <person name="Tallon L.J."/>
            <person name="Sadzewicz L.D."/>
            <person name="Li R."/>
            <person name="Zheng H."/>
            <person name="Huang S."/>
            <person name="Zhang X."/>
            <person name="Hamilton M.C."/>
            <person name="Pernal S.F."/>
            <person name="Melathopoulos A.P."/>
            <person name="Yan X."/>
            <person name="Evans J.D."/>
        </authorList>
    </citation>
    <scope>NUCLEOTIDE SEQUENCE [LARGE SCALE GENOMIC DNA]</scope>
    <source>
        <strain evidence="2 3">BRL 01</strain>
    </source>
</reference>
<dbReference type="AlphaFoldDB" id="T0L5X7"/>
<name>T0L5X7_9MICR</name>
<protein>
    <submittedName>
        <fullName evidence="2">Uncharacterized protein</fullName>
    </submittedName>
</protein>
<feature type="region of interest" description="Disordered" evidence="1">
    <location>
        <begin position="132"/>
        <end position="151"/>
    </location>
</feature>
<dbReference type="Proteomes" id="UP000053780">
    <property type="component" value="Unassembled WGS sequence"/>
</dbReference>